<organism evidence="1 2">
    <name type="scientific">Pedobacter yulinensis</name>
    <dbReference type="NCBI Taxonomy" id="2126353"/>
    <lineage>
        <taxon>Bacteria</taxon>
        <taxon>Pseudomonadati</taxon>
        <taxon>Bacteroidota</taxon>
        <taxon>Sphingobacteriia</taxon>
        <taxon>Sphingobacteriales</taxon>
        <taxon>Sphingobacteriaceae</taxon>
        <taxon>Pedobacter</taxon>
    </lineage>
</organism>
<comment type="caution">
    <text evidence="1">The sequence shown here is derived from an EMBL/GenBank/DDBJ whole genome shotgun (WGS) entry which is preliminary data.</text>
</comment>
<dbReference type="Proteomes" id="UP000240912">
    <property type="component" value="Unassembled WGS sequence"/>
</dbReference>
<protein>
    <submittedName>
        <fullName evidence="1">Uncharacterized protein</fullName>
    </submittedName>
</protein>
<reference evidence="1 2" key="1">
    <citation type="submission" date="2018-03" db="EMBL/GenBank/DDBJ databases">
        <authorList>
            <person name="Keele B.F."/>
        </authorList>
    </citation>
    <scope>NUCLEOTIDE SEQUENCE [LARGE SCALE GENOMIC DNA]</scope>
    <source>
        <strain evidence="1 2">YL28-9</strain>
    </source>
</reference>
<sequence length="75" mass="8262">MKGVSIFDHEDYSEKRTLGEIGSAEITFPFEVLIARKAKLVLPQSYAGKAGVTFSRARLGVLYWALKSVSVDLKA</sequence>
<evidence type="ECO:0000313" key="1">
    <source>
        <dbReference type="EMBL" id="PST82350.1"/>
    </source>
</evidence>
<accession>A0A2T3HIU3</accession>
<keyword evidence="2" id="KW-1185">Reference proteome</keyword>
<dbReference type="EMBL" id="PYLS01000006">
    <property type="protein sequence ID" value="PST82350.1"/>
    <property type="molecule type" value="Genomic_DNA"/>
</dbReference>
<gene>
    <name evidence="1" type="ORF">C7T94_16350</name>
</gene>
<evidence type="ECO:0000313" key="2">
    <source>
        <dbReference type="Proteomes" id="UP000240912"/>
    </source>
</evidence>
<dbReference type="AlphaFoldDB" id="A0A2T3HIU3"/>
<name>A0A2T3HIU3_9SPHI</name>
<proteinExistence type="predicted"/>